<dbReference type="SUPFAM" id="SSF53067">
    <property type="entry name" value="Actin-like ATPase domain"/>
    <property type="match status" value="1"/>
</dbReference>
<dbReference type="CDD" id="cd24008">
    <property type="entry name" value="ASKHA_NBD_GLK"/>
    <property type="match status" value="1"/>
</dbReference>
<protein>
    <submittedName>
        <fullName evidence="3">Glk protein</fullName>
    </submittedName>
</protein>
<dbReference type="Gene3D" id="3.30.420.40">
    <property type="match status" value="1"/>
</dbReference>
<dbReference type="GO" id="GO:0005829">
    <property type="term" value="C:cytosol"/>
    <property type="evidence" value="ECO:0007669"/>
    <property type="project" value="TreeGrafter"/>
</dbReference>
<gene>
    <name evidence="3" type="primary">glk</name>
    <name evidence="3" type="ORF">SNEC2469_LOCUS126</name>
</gene>
<dbReference type="PANTHER" id="PTHR47690">
    <property type="entry name" value="GLUCOKINASE"/>
    <property type="match status" value="1"/>
</dbReference>
<name>A0A812IPR3_9DINO</name>
<evidence type="ECO:0000256" key="1">
    <source>
        <dbReference type="ARBA" id="ARBA00022679"/>
    </source>
</evidence>
<dbReference type="Proteomes" id="UP000601435">
    <property type="component" value="Unassembled WGS sequence"/>
</dbReference>
<evidence type="ECO:0000313" key="3">
    <source>
        <dbReference type="EMBL" id="CAE7149451.1"/>
    </source>
</evidence>
<comment type="caution">
    <text evidence="3">The sequence shown here is derived from an EMBL/GenBank/DDBJ whole genome shotgun (WGS) entry which is preliminary data.</text>
</comment>
<dbReference type="GO" id="GO:0005524">
    <property type="term" value="F:ATP binding"/>
    <property type="evidence" value="ECO:0007669"/>
    <property type="project" value="InterPro"/>
</dbReference>
<evidence type="ECO:0000256" key="2">
    <source>
        <dbReference type="ARBA" id="ARBA00022777"/>
    </source>
</evidence>
<dbReference type="InterPro" id="IPR043129">
    <property type="entry name" value="ATPase_NBD"/>
</dbReference>
<keyword evidence="2" id="KW-0418">Kinase</keyword>
<accession>A0A812IPR3</accession>
<dbReference type="GO" id="GO:0005536">
    <property type="term" value="F:D-glucose binding"/>
    <property type="evidence" value="ECO:0007669"/>
    <property type="project" value="InterPro"/>
</dbReference>
<evidence type="ECO:0000313" key="4">
    <source>
        <dbReference type="Proteomes" id="UP000601435"/>
    </source>
</evidence>
<proteinExistence type="predicted"/>
<dbReference type="InterPro" id="IPR050201">
    <property type="entry name" value="Bacterial_glucokinase"/>
</dbReference>
<organism evidence="3 4">
    <name type="scientific">Symbiodinium necroappetens</name>
    <dbReference type="NCBI Taxonomy" id="1628268"/>
    <lineage>
        <taxon>Eukaryota</taxon>
        <taxon>Sar</taxon>
        <taxon>Alveolata</taxon>
        <taxon>Dinophyceae</taxon>
        <taxon>Suessiales</taxon>
        <taxon>Symbiodiniaceae</taxon>
        <taxon>Symbiodinium</taxon>
    </lineage>
</organism>
<dbReference type="OrthoDB" id="10251652at2759"/>
<dbReference type="GO" id="GO:0006096">
    <property type="term" value="P:glycolytic process"/>
    <property type="evidence" value="ECO:0007669"/>
    <property type="project" value="InterPro"/>
</dbReference>
<dbReference type="InterPro" id="IPR003836">
    <property type="entry name" value="Glucokinase"/>
</dbReference>
<dbReference type="GO" id="GO:0004340">
    <property type="term" value="F:glucokinase activity"/>
    <property type="evidence" value="ECO:0007669"/>
    <property type="project" value="InterPro"/>
</dbReference>
<keyword evidence="4" id="KW-1185">Reference proteome</keyword>
<dbReference type="AlphaFoldDB" id="A0A812IPR3"/>
<dbReference type="Gene3D" id="3.40.367.20">
    <property type="match status" value="1"/>
</dbReference>
<dbReference type="EMBL" id="CAJNJA010000001">
    <property type="protein sequence ID" value="CAE7149451.1"/>
    <property type="molecule type" value="Genomic_DNA"/>
</dbReference>
<keyword evidence="1" id="KW-0808">Transferase</keyword>
<dbReference type="Pfam" id="PF02685">
    <property type="entry name" value="Glucokinase"/>
    <property type="match status" value="1"/>
</dbReference>
<sequence>MDLVADIGATNARFQCLEKDQLVGDVVTLPTVDFADGADLLRHAAEVLGQKRFDAALLGIAGPIALGGDHMEVTNTGLQIGQQSAASVLGCTPYLVNDFFALAHGVPHFSAFEQMGGGAVLPLTKAVLGPGTGLGMATLVPLASHADPQAWQILASEGGHADLAPGSHLEVELWGRLATSHSPVCWETVLSGRGLGNLYEAMSAVWGVPAKDLTPGEILSLGDNMQDPVCHQTLETFCALLGSAAGNLALIVGATGGVYLAGGILPRMLDFVRSSPLRRRFEERGDLSAYVQQIPLLVVTEPEPGILGAAHCLRALSK</sequence>
<reference evidence="3" key="1">
    <citation type="submission" date="2021-02" db="EMBL/GenBank/DDBJ databases">
        <authorList>
            <person name="Dougan E. K."/>
            <person name="Rhodes N."/>
            <person name="Thang M."/>
            <person name="Chan C."/>
        </authorList>
    </citation>
    <scope>NUCLEOTIDE SEQUENCE</scope>
</reference>
<dbReference type="PANTHER" id="PTHR47690:SF1">
    <property type="entry name" value="GLUCOKINASE"/>
    <property type="match status" value="1"/>
</dbReference>